<keyword evidence="2" id="KW-1185">Reference proteome</keyword>
<evidence type="ECO:0000313" key="1">
    <source>
        <dbReference type="EMBL" id="CAG8518580.1"/>
    </source>
</evidence>
<name>A0ACA9LAI9_9GLOM</name>
<gene>
    <name evidence="1" type="ORF">ACOLOM_LOCUS3551</name>
</gene>
<dbReference type="Proteomes" id="UP000789525">
    <property type="component" value="Unassembled WGS sequence"/>
</dbReference>
<comment type="caution">
    <text evidence="1">The sequence shown here is derived from an EMBL/GenBank/DDBJ whole genome shotgun (WGS) entry which is preliminary data.</text>
</comment>
<reference evidence="1" key="1">
    <citation type="submission" date="2021-06" db="EMBL/GenBank/DDBJ databases">
        <authorList>
            <person name="Kallberg Y."/>
            <person name="Tangrot J."/>
            <person name="Rosling A."/>
        </authorList>
    </citation>
    <scope>NUCLEOTIDE SEQUENCE</scope>
    <source>
        <strain evidence="1">CL356</strain>
    </source>
</reference>
<evidence type="ECO:0000313" key="2">
    <source>
        <dbReference type="Proteomes" id="UP000789525"/>
    </source>
</evidence>
<protein>
    <submittedName>
        <fullName evidence="1">5981_t:CDS:1</fullName>
    </submittedName>
</protein>
<accession>A0ACA9LAI9</accession>
<dbReference type="EMBL" id="CAJVPT010005275">
    <property type="protein sequence ID" value="CAG8518580.1"/>
    <property type="molecule type" value="Genomic_DNA"/>
</dbReference>
<proteinExistence type="predicted"/>
<sequence length="277" mass="32580">MIVDIPDVVEKINQNLPEQIRVWGYVRTIRSFHAKTLCDSRIYEYLIPTYVFNPDEKASCTQTSQSMTMDQSVEVKAEGSTDQKIIEIPVATIEEMIENRKYRITPEILNLVRTGFKEYEGIMFTCYELRAFIRTSSQIFCSLYKVGDPKIVKDTEWLSLKVQGQSFMLHQIRKMPVFKSYNKKCVVNGYEPIDYEKYREEIDEFKEKHIYSKIYEEECNDNTFQNWLNSIDAHKDRDFGYLNSEGVIPEWAIVKKSAQSNKEEAIGWEKNDSENDD</sequence>
<organism evidence="1 2">
    <name type="scientific">Acaulospora colombiana</name>
    <dbReference type="NCBI Taxonomy" id="27376"/>
    <lineage>
        <taxon>Eukaryota</taxon>
        <taxon>Fungi</taxon>
        <taxon>Fungi incertae sedis</taxon>
        <taxon>Mucoromycota</taxon>
        <taxon>Glomeromycotina</taxon>
        <taxon>Glomeromycetes</taxon>
        <taxon>Diversisporales</taxon>
        <taxon>Acaulosporaceae</taxon>
        <taxon>Acaulospora</taxon>
    </lineage>
</organism>